<dbReference type="Gene3D" id="1.10.510.10">
    <property type="entry name" value="Transferase(Phosphotransferase) domain 1"/>
    <property type="match status" value="1"/>
</dbReference>
<dbReference type="GO" id="GO:0005524">
    <property type="term" value="F:ATP binding"/>
    <property type="evidence" value="ECO:0007669"/>
    <property type="project" value="InterPro"/>
</dbReference>
<evidence type="ECO:0000259" key="1">
    <source>
        <dbReference type="PROSITE" id="PS50011"/>
    </source>
</evidence>
<gene>
    <name evidence="2" type="ORF">FWILDA_LOCUS20050</name>
</gene>
<feature type="domain" description="Protein kinase" evidence="1">
    <location>
        <begin position="1"/>
        <end position="104"/>
    </location>
</feature>
<dbReference type="InterPro" id="IPR000719">
    <property type="entry name" value="Prot_kinase_dom"/>
</dbReference>
<dbReference type="Proteomes" id="UP001153678">
    <property type="component" value="Unassembled WGS sequence"/>
</dbReference>
<dbReference type="InterPro" id="IPR001245">
    <property type="entry name" value="Ser-Thr/Tyr_kinase_cat_dom"/>
</dbReference>
<protein>
    <submittedName>
        <fullName evidence="2">12111_t:CDS:1</fullName>
    </submittedName>
</protein>
<dbReference type="Pfam" id="PF07714">
    <property type="entry name" value="PK_Tyr_Ser-Thr"/>
    <property type="match status" value="1"/>
</dbReference>
<evidence type="ECO:0000313" key="2">
    <source>
        <dbReference type="EMBL" id="CAI2201406.1"/>
    </source>
</evidence>
<feature type="non-terminal residue" evidence="2">
    <location>
        <position position="104"/>
    </location>
</feature>
<sequence>DFGLSKRIESNSVNSASKLFGVVPYIDPKGFGSDRKNKDSSIGKFKLNKKSDVYSVGVIFWELSSGKKPFADNDYDIHMILEISRGLREDVVEGTPKEYSKLYK</sequence>
<feature type="non-terminal residue" evidence="2">
    <location>
        <position position="1"/>
    </location>
</feature>
<keyword evidence="3" id="KW-1185">Reference proteome</keyword>
<dbReference type="OrthoDB" id="2353542at2759"/>
<dbReference type="PROSITE" id="PS50011">
    <property type="entry name" value="PROTEIN_KINASE_DOM"/>
    <property type="match status" value="1"/>
</dbReference>
<dbReference type="EMBL" id="CAMKVN010027477">
    <property type="protein sequence ID" value="CAI2201406.1"/>
    <property type="molecule type" value="Genomic_DNA"/>
</dbReference>
<dbReference type="AlphaFoldDB" id="A0A9W4TBW8"/>
<organism evidence="2 3">
    <name type="scientific">Funneliformis geosporum</name>
    <dbReference type="NCBI Taxonomy" id="1117311"/>
    <lineage>
        <taxon>Eukaryota</taxon>
        <taxon>Fungi</taxon>
        <taxon>Fungi incertae sedis</taxon>
        <taxon>Mucoromycota</taxon>
        <taxon>Glomeromycotina</taxon>
        <taxon>Glomeromycetes</taxon>
        <taxon>Glomerales</taxon>
        <taxon>Glomeraceae</taxon>
        <taxon>Funneliformis</taxon>
    </lineage>
</organism>
<dbReference type="InterPro" id="IPR011009">
    <property type="entry name" value="Kinase-like_dom_sf"/>
</dbReference>
<name>A0A9W4TBW8_9GLOM</name>
<dbReference type="SUPFAM" id="SSF56112">
    <property type="entry name" value="Protein kinase-like (PK-like)"/>
    <property type="match status" value="1"/>
</dbReference>
<comment type="caution">
    <text evidence="2">The sequence shown here is derived from an EMBL/GenBank/DDBJ whole genome shotgun (WGS) entry which is preliminary data.</text>
</comment>
<proteinExistence type="predicted"/>
<evidence type="ECO:0000313" key="3">
    <source>
        <dbReference type="Proteomes" id="UP001153678"/>
    </source>
</evidence>
<reference evidence="2" key="1">
    <citation type="submission" date="2022-08" db="EMBL/GenBank/DDBJ databases">
        <authorList>
            <person name="Kallberg Y."/>
            <person name="Tangrot J."/>
            <person name="Rosling A."/>
        </authorList>
    </citation>
    <scope>NUCLEOTIDE SEQUENCE</scope>
    <source>
        <strain evidence="2">Wild A</strain>
    </source>
</reference>
<accession>A0A9W4TBW8</accession>
<dbReference type="GO" id="GO:0004672">
    <property type="term" value="F:protein kinase activity"/>
    <property type="evidence" value="ECO:0007669"/>
    <property type="project" value="InterPro"/>
</dbReference>